<feature type="region of interest" description="Disordered" evidence="1">
    <location>
        <begin position="1136"/>
        <end position="1164"/>
    </location>
</feature>
<dbReference type="Proteomes" id="UP000694861">
    <property type="component" value="Linkage group LG5"/>
</dbReference>
<gene>
    <name evidence="3" type="primary">LOC103333413</name>
</gene>
<feature type="region of interest" description="Disordered" evidence="1">
    <location>
        <begin position="1270"/>
        <end position="1314"/>
    </location>
</feature>
<dbReference type="RefSeq" id="XP_008234464.1">
    <property type="nucleotide sequence ID" value="XM_008236242.2"/>
</dbReference>
<proteinExistence type="predicted"/>
<reference evidence="2" key="1">
    <citation type="journal article" date="2012" name="Nat. Commun.">
        <title>The genome of Prunus mume.</title>
        <authorList>
            <person name="Zhang Q."/>
            <person name="Chen W."/>
            <person name="Sun L."/>
            <person name="Zhao F."/>
            <person name="Huang B."/>
            <person name="Yang W."/>
            <person name="Tao Y."/>
            <person name="Wang J."/>
            <person name="Yuan Z."/>
            <person name="Fan G."/>
            <person name="Xing Z."/>
            <person name="Han C."/>
            <person name="Pan H."/>
            <person name="Zhong X."/>
            <person name="Shi W."/>
            <person name="Liang X."/>
            <person name="Du D."/>
            <person name="Sun F."/>
            <person name="Xu Z."/>
            <person name="Hao R."/>
            <person name="Lv T."/>
            <person name="Lv Y."/>
            <person name="Zheng Z."/>
            <person name="Sun M."/>
            <person name="Luo L."/>
            <person name="Cai M."/>
            <person name="Gao Y."/>
            <person name="Wang J."/>
            <person name="Yin Y."/>
            <person name="Xu X."/>
            <person name="Cheng T."/>
            <person name="Wang J."/>
        </authorList>
    </citation>
    <scope>NUCLEOTIDE SEQUENCE [LARGE SCALE GENOMIC DNA]</scope>
</reference>
<feature type="compositionally biased region" description="Polar residues" evidence="1">
    <location>
        <begin position="1150"/>
        <end position="1160"/>
    </location>
</feature>
<dbReference type="InterPro" id="IPR038824">
    <property type="entry name" value="SHOC1-like"/>
</dbReference>
<keyword evidence="2" id="KW-1185">Reference proteome</keyword>
<dbReference type="PANTHER" id="PTHR35764:SF1">
    <property type="entry name" value="PROTEIN SHORTAGE IN CHIASMATA 1"/>
    <property type="match status" value="1"/>
</dbReference>
<dbReference type="GeneID" id="103333413"/>
<feature type="region of interest" description="Disordered" evidence="1">
    <location>
        <begin position="912"/>
        <end position="932"/>
    </location>
</feature>
<reference evidence="3" key="2">
    <citation type="submission" date="2025-08" db="UniProtKB">
        <authorList>
            <consortium name="RefSeq"/>
        </authorList>
    </citation>
    <scope>IDENTIFICATION</scope>
</reference>
<accession>A0ABM0P503</accession>
<dbReference type="PANTHER" id="PTHR35764">
    <property type="entry name" value="PROTEIN SHORTAGE IN CHIASMATA 1"/>
    <property type="match status" value="1"/>
</dbReference>
<protein>
    <submittedName>
        <fullName evidence="3">Uncharacterized protein LOC103333413</fullName>
    </submittedName>
</protein>
<evidence type="ECO:0000313" key="2">
    <source>
        <dbReference type="Proteomes" id="UP000694861"/>
    </source>
</evidence>
<organism evidence="2 3">
    <name type="scientific">Prunus mume</name>
    <name type="common">Japanese apricot</name>
    <name type="synonym">Armeniaca mume</name>
    <dbReference type="NCBI Taxonomy" id="102107"/>
    <lineage>
        <taxon>Eukaryota</taxon>
        <taxon>Viridiplantae</taxon>
        <taxon>Streptophyta</taxon>
        <taxon>Embryophyta</taxon>
        <taxon>Tracheophyta</taxon>
        <taxon>Spermatophyta</taxon>
        <taxon>Magnoliopsida</taxon>
        <taxon>eudicotyledons</taxon>
        <taxon>Gunneridae</taxon>
        <taxon>Pentapetalae</taxon>
        <taxon>rosids</taxon>
        <taxon>fabids</taxon>
        <taxon>Rosales</taxon>
        <taxon>Rosaceae</taxon>
        <taxon>Amygdaloideae</taxon>
        <taxon>Amygdaleae</taxon>
        <taxon>Prunus</taxon>
    </lineage>
</organism>
<evidence type="ECO:0000313" key="3">
    <source>
        <dbReference type="RefSeq" id="XP_008234464.1"/>
    </source>
</evidence>
<sequence>MRTRYLNIDYFTVTPIQALETLTFLHLPIPHLAHSHLSTFNGLHFLHFDAVLEFSLQIEQLPIETALSKFFSDVLPQSIDLDASDFDIVGSSPTSRSFGSGSHGLQFSEAVLKAEVLKREKELENQLTFASGPLEIEIRKKDNGRRDEEKDAIKYNVLQFETQELDVFLENAYIYEKEEIQIISEVQETQINLETINLTIEYPWEVHESVHTVEDFHSEYRMDQKAYLFEDDGSYKDQMHFYQTFPLLEANEITLQTLTGLSVEDELSSVYENIEPQHWAQKDNLNGKELLGTKEYGILEQCLRSDVGSLDITPEMDLLSMVEMSQIQGNIAYQGVSLDACFQSMGPVVFQEFQILDLDTSQNFEVLFTAQTANEPETCHWMFNRDVNFSTLIVSHELALVDETFKSLPVPVLSDHEKISSLYVVIEETLNDLKPQPLSASDRIYLDWHLLEKDKCNFQTYSSHQKVLEDMSSLSTCFDWDSYDEGKLVYDFAFSDDSVDGLNTEENKEIQELLSDVIPMLAGHLGDGSAKLSDDNFPQPKNGEDIDKRSAERASSFFESMSQFNDFDFDFFLNPRKASTGENSNCAVTKVDNTATFTEGEQSHSTSAPVGNINDQKSRELLNIFPGEGKNDMRSKEAANEVEARSMPLPNPSMPSAMDTEHTQQNMMSFPEMVIIVNTQNLEKEMIVSRRSTYQKILAKEKEGAQVVERDSDLPVDIIISSAICLVWYDCRNIGKKATALDEASSCLPLCIEDIATNVLTLLSFTFSGCIMVFEGEQSFLSTVMESSDGLYAAAASLGIDLQLFNSYSSELTDEIILSCMGYATKLTRWLYPRMPESETLAESFLTKFPSVNSLTAHAILSSGGLLKEFLEWSYETRICAIQKYQVPDESITLFSALCKYGELEDSKSIMTDCSSSVSSGPDSGRFRKRRKYNGSPDKCEIQMNGLLHLEQLNRFTDGILDPSTISKLPDSCMSKSPKRHDEFRRPRFSQNDLLDQEQGLDMDMMMSPFRVLETYDSQIAKGPQSLNEIKRSCLSSEGKLSGQKHRSNMPIMNKFDLNTMKNSEILLEDLRGEVIDLTDSPVLDEDFSSIANSMKFSSLMPELEIDSTRKSKAARKLSFDSSSHRTFPTAAEINSSSTVWHSVKDPRKSSQVGANNNSDTDLEHDVFSLRHRNKPLEEGFMQRSGGKTQGLHLHENDISHYGGTPLKNALRSANSQQNTPWTIEFLNRIKEKSRLRQQSLPRDLSGPSLGYLGNVSKVTKRRSPSIIEFFKYQGGNTPRKLPETKRQKRPLQSSSSSKKEKGSASPLTAWTPADKRARQSLAFAMNDSGSQTKLVWSDGSHGLRKKF</sequence>
<name>A0ABM0P503_PRUMU</name>
<evidence type="ECO:0000256" key="1">
    <source>
        <dbReference type="SAM" id="MobiDB-lite"/>
    </source>
</evidence>